<dbReference type="InterPro" id="IPR000719">
    <property type="entry name" value="Prot_kinase_dom"/>
</dbReference>
<reference evidence="2" key="1">
    <citation type="journal article" date="2021" name="Proc. Natl. Acad. Sci. U.S.A.">
        <title>Three genomes in the algal genus Volvox reveal the fate of a haploid sex-determining region after a transition to homothallism.</title>
        <authorList>
            <person name="Yamamoto K."/>
            <person name="Hamaji T."/>
            <person name="Kawai-Toyooka H."/>
            <person name="Matsuzaki R."/>
            <person name="Takahashi F."/>
            <person name="Nishimura Y."/>
            <person name="Kawachi M."/>
            <person name="Noguchi H."/>
            <person name="Minakuchi Y."/>
            <person name="Umen J.G."/>
            <person name="Toyoda A."/>
            <person name="Nozaki H."/>
        </authorList>
    </citation>
    <scope>NUCLEOTIDE SEQUENCE</scope>
    <source>
        <strain evidence="2">NIES-3786</strain>
    </source>
</reference>
<dbReference type="GO" id="GO:0004672">
    <property type="term" value="F:protein kinase activity"/>
    <property type="evidence" value="ECO:0007669"/>
    <property type="project" value="InterPro"/>
</dbReference>
<dbReference type="EMBL" id="BNCP01000002">
    <property type="protein sequence ID" value="GIL70503.1"/>
    <property type="molecule type" value="Genomic_DNA"/>
</dbReference>
<evidence type="ECO:0000259" key="1">
    <source>
        <dbReference type="SMART" id="SM00220"/>
    </source>
</evidence>
<comment type="caution">
    <text evidence="2">The sequence shown here is derived from an EMBL/GenBank/DDBJ whole genome shotgun (WGS) entry which is preliminary data.</text>
</comment>
<dbReference type="InterPro" id="IPR011009">
    <property type="entry name" value="Kinase-like_dom_sf"/>
</dbReference>
<dbReference type="SUPFAM" id="SSF56112">
    <property type="entry name" value="Protein kinase-like (PK-like)"/>
    <property type="match status" value="1"/>
</dbReference>
<evidence type="ECO:0000313" key="3">
    <source>
        <dbReference type="Proteomes" id="UP000747110"/>
    </source>
</evidence>
<dbReference type="OrthoDB" id="541922at2759"/>
<dbReference type="Gene3D" id="1.10.510.10">
    <property type="entry name" value="Transferase(Phosphotransferase) domain 1"/>
    <property type="match status" value="1"/>
</dbReference>
<dbReference type="GO" id="GO:0005524">
    <property type="term" value="F:ATP binding"/>
    <property type="evidence" value="ECO:0007669"/>
    <property type="project" value="InterPro"/>
</dbReference>
<protein>
    <recommendedName>
        <fullName evidence="1">Protein kinase domain-containing protein</fullName>
    </recommendedName>
</protein>
<dbReference type="AlphaFoldDB" id="A0A8J4C375"/>
<dbReference type="Proteomes" id="UP000747110">
    <property type="component" value="Unassembled WGS sequence"/>
</dbReference>
<keyword evidence="3" id="KW-1185">Reference proteome</keyword>
<accession>A0A8J4C375</accession>
<sequence length="545" mass="60443">MAVTVEEACALVRRAGLNKHDLEEMILFIYTDETAALEVLKGLESEEVIKDVVEKYLKQRRRSAAVSALAGPSADFSSAYARALVEPALAAPPALDDLRRFLAQPPDARIPIIADVLNFLQLSPDLRRCFVGATGRLAIAVAISLSARIQFGNAKIWTAMAENTVLISLLMELDKVLPPDCRVGLVPERDHTDPSLMVAQGGSSLRSDGVLRDTYGRRMLAKWEDTAANMQAAVAALHKKTAVWTPLYYGDIEYLPCFAAAGNLLQFYCIAKGDGVAGLPRDVSPVLDLTYTNDRAWAVITAVKFYQLLRAQCSRYPYYVLRAGDELCARHDTAGFKRSIFFRTDILAVHKRVYPWSDYEEWSGVCFKDLQELYRATANCQGVVHAVQGAPTLVADKYSVDLVPVGLQPTVLSTEEEARCMAGGLLQGLAAIHEAGFVHRDVRWDNFVCSPEGRRWFLIDLETCARANQQPKDGFQLFGWQSDITLVEGRYTCASDLYQLGLVFNAKCGSLLESEAGKEFLNAILTQPIDQRLSAVELLRHEWLR</sequence>
<dbReference type="SMART" id="SM00220">
    <property type="entry name" value="S_TKc"/>
    <property type="match status" value="1"/>
</dbReference>
<proteinExistence type="predicted"/>
<gene>
    <name evidence="2" type="ORF">Vretifemale_1245</name>
</gene>
<name>A0A8J4C375_9CHLO</name>
<feature type="domain" description="Protein kinase" evidence="1">
    <location>
        <begin position="321"/>
        <end position="544"/>
    </location>
</feature>
<evidence type="ECO:0000313" key="2">
    <source>
        <dbReference type="EMBL" id="GIL70503.1"/>
    </source>
</evidence>
<organism evidence="2 3">
    <name type="scientific">Volvox reticuliferus</name>
    <dbReference type="NCBI Taxonomy" id="1737510"/>
    <lineage>
        <taxon>Eukaryota</taxon>
        <taxon>Viridiplantae</taxon>
        <taxon>Chlorophyta</taxon>
        <taxon>core chlorophytes</taxon>
        <taxon>Chlorophyceae</taxon>
        <taxon>CS clade</taxon>
        <taxon>Chlamydomonadales</taxon>
        <taxon>Volvocaceae</taxon>
        <taxon>Volvox</taxon>
    </lineage>
</organism>